<keyword evidence="4 6" id="KW-1133">Transmembrane helix</keyword>
<keyword evidence="3 6" id="KW-0812">Transmembrane</keyword>
<feature type="transmembrane region" description="Helical" evidence="6">
    <location>
        <begin position="372"/>
        <end position="394"/>
    </location>
</feature>
<feature type="transmembrane region" description="Helical" evidence="6">
    <location>
        <begin position="66"/>
        <end position="84"/>
    </location>
</feature>
<feature type="transmembrane region" description="Helical" evidence="6">
    <location>
        <begin position="134"/>
        <end position="151"/>
    </location>
</feature>
<keyword evidence="2" id="KW-1003">Cell membrane</keyword>
<evidence type="ECO:0000313" key="9">
    <source>
        <dbReference type="Proteomes" id="UP000671879"/>
    </source>
</evidence>
<sequence>MCLLAFAGSIIYGLPYFRYYYYDAYISTYGLSNTQMGSLGSAYGLLGLVSYLVGGILADRISAKKLLVFSLIATGLGGILHLLFPSYIMLVAIYGVWGVTSLLTFWPSLMKIIRMQAAENEQSRAYGLFEGGRGVVNAVHMAIATAIFGFFQAKASSALGLKWIIIFYSICPVICGLVFLLTLKDVKPESSASNKSKFSVRDILVVVRMPAVWMVAAITFSTYIFNMSYFYFTPYATNVLGASAVSAAIITVLAQYCRPIASPSGGFLADRFGKAHVMFVGFLAMALGTFAIMHMPLGQNQLYILAIICSVFYFAMYSNFGIYFSLLTEGGVPIEYAGIAIGFVSTLGYIPEILCPFVAGKTLDSYTGAIGYHMYFTGMIVIALIGAALSFAWIKLYSPKKDKVVAVTTNA</sequence>
<dbReference type="Proteomes" id="UP000671879">
    <property type="component" value="Chromosome"/>
</dbReference>
<dbReference type="InterPro" id="IPR011701">
    <property type="entry name" value="MFS"/>
</dbReference>
<feature type="transmembrane region" description="Helical" evidence="6">
    <location>
        <begin position="231"/>
        <end position="254"/>
    </location>
</feature>
<organism evidence="8 9">
    <name type="scientific">Aminithiophilus ramosus</name>
    <dbReference type="NCBI Taxonomy" id="3029084"/>
    <lineage>
        <taxon>Bacteria</taxon>
        <taxon>Thermotogati</taxon>
        <taxon>Synergistota</taxon>
        <taxon>Synergistia</taxon>
        <taxon>Synergistales</taxon>
        <taxon>Aminithiophilaceae</taxon>
        <taxon>Aminithiophilus</taxon>
    </lineage>
</organism>
<evidence type="ECO:0000313" key="8">
    <source>
        <dbReference type="EMBL" id="QTX33831.1"/>
    </source>
</evidence>
<feature type="transmembrane region" description="Helical" evidence="6">
    <location>
        <begin position="275"/>
        <end position="296"/>
    </location>
</feature>
<dbReference type="GO" id="GO:0022857">
    <property type="term" value="F:transmembrane transporter activity"/>
    <property type="evidence" value="ECO:0007669"/>
    <property type="project" value="InterPro"/>
</dbReference>
<comment type="subcellular location">
    <subcellularLocation>
        <location evidence="1">Cell membrane</location>
        <topology evidence="1">Multi-pass membrane protein</topology>
    </subcellularLocation>
</comment>
<dbReference type="InterPro" id="IPR020846">
    <property type="entry name" value="MFS_dom"/>
</dbReference>
<keyword evidence="5 6" id="KW-0472">Membrane</keyword>
<proteinExistence type="predicted"/>
<protein>
    <submittedName>
        <fullName evidence="8">MFS transporter</fullName>
    </submittedName>
</protein>
<dbReference type="SUPFAM" id="SSF103473">
    <property type="entry name" value="MFS general substrate transporter"/>
    <property type="match status" value="1"/>
</dbReference>
<evidence type="ECO:0000256" key="2">
    <source>
        <dbReference type="ARBA" id="ARBA00022475"/>
    </source>
</evidence>
<gene>
    <name evidence="8" type="ORF">KAR29_12510</name>
</gene>
<feature type="transmembrane region" description="Helical" evidence="6">
    <location>
        <begin position="37"/>
        <end position="54"/>
    </location>
</feature>
<evidence type="ECO:0000256" key="4">
    <source>
        <dbReference type="ARBA" id="ARBA00022989"/>
    </source>
</evidence>
<accession>A0A9Q7ATU1</accession>
<reference evidence="9" key="1">
    <citation type="submission" date="2021-04" db="EMBL/GenBank/DDBJ databases">
        <title>A novel Synergistetes isolate from a pyrite-forming mixed culture.</title>
        <authorList>
            <person name="Bunk B."/>
            <person name="Sproer C."/>
            <person name="Spring S."/>
            <person name="Pester M."/>
        </authorList>
    </citation>
    <scope>NUCLEOTIDE SEQUENCE [LARGE SCALE GENOMIC DNA]</scope>
    <source>
        <strain evidence="9">J.5.4.2-T.3.5.2</strain>
    </source>
</reference>
<feature type="transmembrane region" description="Helical" evidence="6">
    <location>
        <begin position="336"/>
        <end position="360"/>
    </location>
</feature>
<feature type="domain" description="Major facilitator superfamily (MFS) profile" evidence="7">
    <location>
        <begin position="1"/>
        <end position="398"/>
    </location>
</feature>
<dbReference type="CDD" id="cd06174">
    <property type="entry name" value="MFS"/>
    <property type="match status" value="1"/>
</dbReference>
<keyword evidence="9" id="KW-1185">Reference proteome</keyword>
<feature type="transmembrane region" description="Helical" evidence="6">
    <location>
        <begin position="302"/>
        <end position="324"/>
    </location>
</feature>
<evidence type="ECO:0000259" key="7">
    <source>
        <dbReference type="PROSITE" id="PS50850"/>
    </source>
</evidence>
<dbReference type="InterPro" id="IPR050189">
    <property type="entry name" value="MFS_Efflux_Transporters"/>
</dbReference>
<dbReference type="InterPro" id="IPR036259">
    <property type="entry name" value="MFS_trans_sf"/>
</dbReference>
<dbReference type="Gene3D" id="1.20.1250.20">
    <property type="entry name" value="MFS general substrate transporter like domains"/>
    <property type="match status" value="2"/>
</dbReference>
<dbReference type="EMBL" id="CP072943">
    <property type="protein sequence ID" value="QTX33831.1"/>
    <property type="molecule type" value="Genomic_DNA"/>
</dbReference>
<dbReference type="Pfam" id="PF07690">
    <property type="entry name" value="MFS_1"/>
    <property type="match status" value="1"/>
</dbReference>
<dbReference type="PROSITE" id="PS50850">
    <property type="entry name" value="MFS"/>
    <property type="match status" value="1"/>
</dbReference>
<evidence type="ECO:0000256" key="3">
    <source>
        <dbReference type="ARBA" id="ARBA00022692"/>
    </source>
</evidence>
<feature type="transmembrane region" description="Helical" evidence="6">
    <location>
        <begin position="203"/>
        <end position="225"/>
    </location>
</feature>
<dbReference type="KEGG" id="aram:KAR29_12510"/>
<dbReference type="PANTHER" id="PTHR43124:SF3">
    <property type="entry name" value="CHLORAMPHENICOL EFFLUX PUMP RV0191"/>
    <property type="match status" value="1"/>
</dbReference>
<dbReference type="GO" id="GO:0005886">
    <property type="term" value="C:plasma membrane"/>
    <property type="evidence" value="ECO:0007669"/>
    <property type="project" value="UniProtKB-SubCell"/>
</dbReference>
<evidence type="ECO:0000256" key="6">
    <source>
        <dbReference type="SAM" id="Phobius"/>
    </source>
</evidence>
<feature type="transmembrane region" description="Helical" evidence="6">
    <location>
        <begin position="163"/>
        <end position="183"/>
    </location>
</feature>
<dbReference type="PANTHER" id="PTHR43124">
    <property type="entry name" value="PURINE EFFLUX PUMP PBUE"/>
    <property type="match status" value="1"/>
</dbReference>
<dbReference type="AlphaFoldDB" id="A0A9Q7ATU1"/>
<evidence type="ECO:0000256" key="5">
    <source>
        <dbReference type="ARBA" id="ARBA00023136"/>
    </source>
</evidence>
<evidence type="ECO:0000256" key="1">
    <source>
        <dbReference type="ARBA" id="ARBA00004651"/>
    </source>
</evidence>
<name>A0A9Q7ATU1_9BACT</name>
<feature type="transmembrane region" description="Helical" evidence="6">
    <location>
        <begin position="90"/>
        <end position="113"/>
    </location>
</feature>